<feature type="active site" description="Proton acceptor" evidence="1">
    <location>
        <position position="59"/>
    </location>
</feature>
<feature type="active site" description="Proton donor" evidence="1">
    <location>
        <position position="126"/>
    </location>
</feature>
<accession>Q1PLA7</accession>
<reference evidence="2" key="2">
    <citation type="submission" date="2006-04" db="EMBL/GenBank/DDBJ databases">
        <title>Sequencing of the draft fosmids and assembly of Prochlorococcus marinus environmental genome fragment.</title>
        <authorList>
            <consortium name="US DOE Joint Genome Institute (JGI)"/>
            <person name="Copeland A."/>
            <person name="Lucas S."/>
            <person name="Lapidus A."/>
            <person name="Barry K."/>
            <person name="Detter J.C."/>
            <person name="Glavina T."/>
            <person name="Hammon N."/>
            <person name="Israni S."/>
            <person name="Richardson P."/>
        </authorList>
    </citation>
    <scope>NUCLEOTIDE SEQUENCE</scope>
</reference>
<evidence type="ECO:0000313" key="2">
    <source>
        <dbReference type="EMBL" id="ABE10789.1"/>
    </source>
</evidence>
<dbReference type="GO" id="GO:0005829">
    <property type="term" value="C:cytosol"/>
    <property type="evidence" value="ECO:0007669"/>
    <property type="project" value="TreeGrafter"/>
</dbReference>
<proteinExistence type="predicted"/>
<dbReference type="AlphaFoldDB" id="Q1PLA7"/>
<organism evidence="2">
    <name type="scientific">uncultured Prochlorococcus marinus clone ASNC1363</name>
    <dbReference type="NCBI Taxonomy" id="379364"/>
    <lineage>
        <taxon>Bacteria</taxon>
        <taxon>Bacillati</taxon>
        <taxon>Cyanobacteriota</taxon>
        <taxon>Cyanophyceae</taxon>
        <taxon>Synechococcales</taxon>
        <taxon>Prochlorococcaceae</taxon>
        <taxon>Prochlorococcus</taxon>
    </lineage>
</organism>
<protein>
    <submittedName>
        <fullName evidence="2">dTDP-4-keto-6-deoxy-D-glucose-3,6-epimerase, putative</fullName>
    </submittedName>
</protein>
<dbReference type="GO" id="GO:0000271">
    <property type="term" value="P:polysaccharide biosynthetic process"/>
    <property type="evidence" value="ECO:0007669"/>
    <property type="project" value="TreeGrafter"/>
</dbReference>
<name>Q1PLA7_PROMR</name>
<dbReference type="GO" id="GO:0008830">
    <property type="term" value="F:dTDP-4-dehydrorhamnose 3,5-epimerase activity"/>
    <property type="evidence" value="ECO:0007669"/>
    <property type="project" value="InterPro"/>
</dbReference>
<dbReference type="InterPro" id="IPR014710">
    <property type="entry name" value="RmlC-like_jellyroll"/>
</dbReference>
<dbReference type="Pfam" id="PF00908">
    <property type="entry name" value="dTDP_sugar_isom"/>
    <property type="match status" value="1"/>
</dbReference>
<evidence type="ECO:0000256" key="1">
    <source>
        <dbReference type="PIRSR" id="PIRSR600888-1"/>
    </source>
</evidence>
<reference evidence="2" key="1">
    <citation type="journal article" date="2006" name="Science">
        <title>Genomic islands and the ecology and evolution of Prochlorococcus.</title>
        <authorList>
            <person name="Coleman M.L."/>
            <person name="Sullivan M.B."/>
            <person name="Martiny A.C."/>
            <person name="Steglich C."/>
            <person name="Barry K."/>
            <person name="Delong E.F."/>
            <person name="Chisholm S.W."/>
        </authorList>
    </citation>
    <scope>NUCLEOTIDE SEQUENCE</scope>
</reference>
<dbReference type="InterPro" id="IPR011051">
    <property type="entry name" value="RmlC_Cupin_sf"/>
</dbReference>
<dbReference type="InterPro" id="IPR000888">
    <property type="entry name" value="RmlC-like"/>
</dbReference>
<sequence>MDLSIESTKIQGVKIIKYDRFIDLRGSIWTTYLENKIKNIKFNHDKFSVSHKDVIRGIHYDNKTFKLVTAVYGAIDQVVVDMRKDSDTYKASMVFNIDDNKRFSILIPPMVGNGFRVKSDIAVYHYKLSYLGKYLDADKQYTIKWDDPTIGINWKCEKPILSNRDS</sequence>
<dbReference type="PANTHER" id="PTHR21047">
    <property type="entry name" value="DTDP-6-DEOXY-D-GLUCOSE-3,5 EPIMERASE"/>
    <property type="match status" value="1"/>
</dbReference>
<dbReference type="EMBL" id="DQ366712">
    <property type="protein sequence ID" value="ABE10789.1"/>
    <property type="molecule type" value="Genomic_DNA"/>
</dbReference>
<dbReference type="Gene3D" id="2.60.120.10">
    <property type="entry name" value="Jelly Rolls"/>
    <property type="match status" value="1"/>
</dbReference>
<gene>
    <name evidence="2" type="ORF">ASNC1363_0002</name>
</gene>
<dbReference type="PANTHER" id="PTHR21047:SF2">
    <property type="entry name" value="THYMIDINE DIPHOSPHO-4-KETO-RHAMNOSE 3,5-EPIMERASE"/>
    <property type="match status" value="1"/>
</dbReference>
<dbReference type="SUPFAM" id="SSF51182">
    <property type="entry name" value="RmlC-like cupins"/>
    <property type="match status" value="1"/>
</dbReference>